<dbReference type="GeneID" id="37200495"/>
<feature type="signal peptide" evidence="1">
    <location>
        <begin position="1"/>
        <end position="21"/>
    </location>
</feature>
<keyword evidence="3" id="KW-1185">Reference proteome</keyword>
<dbReference type="VEuPathDB" id="FungiDB:BO97DRAFT_411957"/>
<keyword evidence="1" id="KW-0732">Signal</keyword>
<sequence length="103" mass="10846">MAAPTLVFLALSFLFLSLAHAEDGYFVVGALSQYTTNGVATPALTGSTIEFTAVDDPAEHGLLVFLSPDMQSDLKSVMDSRCAIEIDTGCFQGVQDVLEAATV</sequence>
<organism evidence="2 3">
    <name type="scientific">Aspergillus homomorphus (strain CBS 101889)</name>
    <dbReference type="NCBI Taxonomy" id="1450537"/>
    <lineage>
        <taxon>Eukaryota</taxon>
        <taxon>Fungi</taxon>
        <taxon>Dikarya</taxon>
        <taxon>Ascomycota</taxon>
        <taxon>Pezizomycotina</taxon>
        <taxon>Eurotiomycetes</taxon>
        <taxon>Eurotiomycetidae</taxon>
        <taxon>Eurotiales</taxon>
        <taxon>Aspergillaceae</taxon>
        <taxon>Aspergillus</taxon>
        <taxon>Aspergillus subgen. Circumdati</taxon>
    </lineage>
</organism>
<evidence type="ECO:0000256" key="1">
    <source>
        <dbReference type="SAM" id="SignalP"/>
    </source>
</evidence>
<reference evidence="2 3" key="1">
    <citation type="submission" date="2018-02" db="EMBL/GenBank/DDBJ databases">
        <title>The genomes of Aspergillus section Nigri reveals drivers in fungal speciation.</title>
        <authorList>
            <consortium name="DOE Joint Genome Institute"/>
            <person name="Vesth T.C."/>
            <person name="Nybo J."/>
            <person name="Theobald S."/>
            <person name="Brandl J."/>
            <person name="Frisvad J.C."/>
            <person name="Nielsen K.F."/>
            <person name="Lyhne E.K."/>
            <person name="Kogle M.E."/>
            <person name="Kuo A."/>
            <person name="Riley R."/>
            <person name="Clum A."/>
            <person name="Nolan M."/>
            <person name="Lipzen A."/>
            <person name="Salamov A."/>
            <person name="Henrissat B."/>
            <person name="Wiebenga A."/>
            <person name="De vries R.P."/>
            <person name="Grigoriev I.V."/>
            <person name="Mortensen U.H."/>
            <person name="Andersen M.R."/>
            <person name="Baker S.E."/>
        </authorList>
    </citation>
    <scope>NUCLEOTIDE SEQUENCE [LARGE SCALE GENOMIC DNA]</scope>
    <source>
        <strain evidence="2 3">CBS 101889</strain>
    </source>
</reference>
<proteinExistence type="predicted"/>
<protein>
    <submittedName>
        <fullName evidence="2">Uncharacterized protein</fullName>
    </submittedName>
</protein>
<name>A0A395I536_ASPHC</name>
<dbReference type="AlphaFoldDB" id="A0A395I536"/>
<feature type="chain" id="PRO_5017438615" evidence="1">
    <location>
        <begin position="22"/>
        <end position="103"/>
    </location>
</feature>
<gene>
    <name evidence="2" type="ORF">BO97DRAFT_411957</name>
</gene>
<dbReference type="EMBL" id="KZ824272">
    <property type="protein sequence ID" value="RAL15200.1"/>
    <property type="molecule type" value="Genomic_DNA"/>
</dbReference>
<dbReference type="RefSeq" id="XP_025554354.1">
    <property type="nucleotide sequence ID" value="XM_025696206.1"/>
</dbReference>
<accession>A0A395I536</accession>
<evidence type="ECO:0000313" key="2">
    <source>
        <dbReference type="EMBL" id="RAL15200.1"/>
    </source>
</evidence>
<evidence type="ECO:0000313" key="3">
    <source>
        <dbReference type="Proteomes" id="UP000248961"/>
    </source>
</evidence>
<dbReference type="OrthoDB" id="1896086at2759"/>
<dbReference type="Proteomes" id="UP000248961">
    <property type="component" value="Unassembled WGS sequence"/>
</dbReference>